<organism evidence="1">
    <name type="scientific">Hexamita inflata</name>
    <dbReference type="NCBI Taxonomy" id="28002"/>
    <lineage>
        <taxon>Eukaryota</taxon>
        <taxon>Metamonada</taxon>
        <taxon>Diplomonadida</taxon>
        <taxon>Hexamitidae</taxon>
        <taxon>Hexamitinae</taxon>
        <taxon>Hexamita</taxon>
    </lineage>
</organism>
<reference evidence="1" key="1">
    <citation type="submission" date="2023-06" db="EMBL/GenBank/DDBJ databases">
        <authorList>
            <person name="Kurt Z."/>
        </authorList>
    </citation>
    <scope>NUCLEOTIDE SEQUENCE</scope>
</reference>
<accession>A0AA86UWA9</accession>
<proteinExistence type="predicted"/>
<comment type="caution">
    <text evidence="1">The sequence shown here is derived from an EMBL/GenBank/DDBJ whole genome shotgun (WGS) entry which is preliminary data.</text>
</comment>
<evidence type="ECO:0000313" key="3">
    <source>
        <dbReference type="Proteomes" id="UP001642409"/>
    </source>
</evidence>
<name>A0AA86UWA9_9EUKA</name>
<dbReference type="EMBL" id="CATOUU010001147">
    <property type="protein sequence ID" value="CAI9974440.1"/>
    <property type="molecule type" value="Genomic_DNA"/>
</dbReference>
<protein>
    <submittedName>
        <fullName evidence="2">Hypothetical_protein</fullName>
    </submittedName>
</protein>
<sequence>MTYNLRLLLPSNYRVQPAPLYQRAPSAHTSHPHTVHSDFSAQELVPFWSILRISDEERDFSFSYAQQSTQDFEKYKFELQKATEIQGSFEYSAERFNSVRTDLLHELTLTNQFSPPSQFQLMFVEYKTHLLTVMGGGIAFSCLLCEQLYIKIFCHFQCG</sequence>
<keyword evidence="3" id="KW-1185">Reference proteome</keyword>
<evidence type="ECO:0000313" key="2">
    <source>
        <dbReference type="EMBL" id="CAL6112452.1"/>
    </source>
</evidence>
<gene>
    <name evidence="1" type="ORF">HINF_LOCUS62085</name>
    <name evidence="2" type="ORF">HINF_LOCUS77046</name>
</gene>
<evidence type="ECO:0000313" key="1">
    <source>
        <dbReference type="EMBL" id="CAI9974440.1"/>
    </source>
</evidence>
<dbReference type="Proteomes" id="UP001642409">
    <property type="component" value="Unassembled WGS sequence"/>
</dbReference>
<dbReference type="AlphaFoldDB" id="A0AA86UWA9"/>
<reference evidence="2 3" key="2">
    <citation type="submission" date="2024-07" db="EMBL/GenBank/DDBJ databases">
        <authorList>
            <person name="Akdeniz Z."/>
        </authorList>
    </citation>
    <scope>NUCLEOTIDE SEQUENCE [LARGE SCALE GENOMIC DNA]</scope>
</reference>
<dbReference type="EMBL" id="CAXDID020000739">
    <property type="protein sequence ID" value="CAL6112452.1"/>
    <property type="molecule type" value="Genomic_DNA"/>
</dbReference>